<keyword evidence="1" id="KW-0863">Zinc-finger</keyword>
<feature type="domain" description="C2H2-type" evidence="3">
    <location>
        <begin position="27"/>
        <end position="54"/>
    </location>
</feature>
<feature type="coiled-coil region" evidence="2">
    <location>
        <begin position="46"/>
        <end position="86"/>
    </location>
</feature>
<reference evidence="4 5" key="1">
    <citation type="submission" date="2015-09" db="EMBL/GenBank/DDBJ databases">
        <title>Atta colombica WGS genome.</title>
        <authorList>
            <person name="Nygaard S."/>
            <person name="Hu H."/>
            <person name="Boomsma J."/>
            <person name="Zhang G."/>
        </authorList>
    </citation>
    <scope>NUCLEOTIDE SEQUENCE [LARGE SCALE GENOMIC DNA]</scope>
    <source>
        <strain evidence="4">Treedump-2</strain>
        <tissue evidence="4">Whole body</tissue>
    </source>
</reference>
<dbReference type="GO" id="GO:0008270">
    <property type="term" value="F:zinc ion binding"/>
    <property type="evidence" value="ECO:0007669"/>
    <property type="project" value="UniProtKB-KW"/>
</dbReference>
<evidence type="ECO:0000256" key="1">
    <source>
        <dbReference type="PROSITE-ProRule" id="PRU00042"/>
    </source>
</evidence>
<evidence type="ECO:0000259" key="3">
    <source>
        <dbReference type="PROSITE" id="PS50157"/>
    </source>
</evidence>
<evidence type="ECO:0000256" key="2">
    <source>
        <dbReference type="SAM" id="Coils"/>
    </source>
</evidence>
<accession>A0A195BUK6</accession>
<keyword evidence="2" id="KW-0175">Coiled coil</keyword>
<dbReference type="InterPro" id="IPR013087">
    <property type="entry name" value="Znf_C2H2_type"/>
</dbReference>
<dbReference type="AlphaFoldDB" id="A0A195BUK6"/>
<sequence>MMLAAATPYWSQSTGVHQQPTAHYCRLSCPNCGRSYKYRSGLRGHIADCLSEKEKLEADFRQRQEQRRQREQQQQVQQRLEQFTEKDVRVLYKFWKS</sequence>
<dbReference type="EMBL" id="KQ976409">
    <property type="protein sequence ID" value="KYM90893.1"/>
    <property type="molecule type" value="Genomic_DNA"/>
</dbReference>
<evidence type="ECO:0000313" key="5">
    <source>
        <dbReference type="Proteomes" id="UP000078540"/>
    </source>
</evidence>
<organism evidence="4 5">
    <name type="scientific">Atta colombica</name>
    <dbReference type="NCBI Taxonomy" id="520822"/>
    <lineage>
        <taxon>Eukaryota</taxon>
        <taxon>Metazoa</taxon>
        <taxon>Ecdysozoa</taxon>
        <taxon>Arthropoda</taxon>
        <taxon>Hexapoda</taxon>
        <taxon>Insecta</taxon>
        <taxon>Pterygota</taxon>
        <taxon>Neoptera</taxon>
        <taxon>Endopterygota</taxon>
        <taxon>Hymenoptera</taxon>
        <taxon>Apocrita</taxon>
        <taxon>Aculeata</taxon>
        <taxon>Formicoidea</taxon>
        <taxon>Formicidae</taxon>
        <taxon>Myrmicinae</taxon>
        <taxon>Atta</taxon>
    </lineage>
</organism>
<keyword evidence="1" id="KW-0479">Metal-binding</keyword>
<proteinExistence type="predicted"/>
<dbReference type="Proteomes" id="UP000078540">
    <property type="component" value="Unassembled WGS sequence"/>
</dbReference>
<gene>
    <name evidence="4" type="ORF">ALC53_01659</name>
</gene>
<keyword evidence="1" id="KW-0862">Zinc</keyword>
<name>A0A195BUK6_9HYME</name>
<dbReference type="STRING" id="520822.A0A195BUK6"/>
<protein>
    <recommendedName>
        <fullName evidence="3">C2H2-type domain-containing protein</fullName>
    </recommendedName>
</protein>
<dbReference type="PROSITE" id="PS50157">
    <property type="entry name" value="ZINC_FINGER_C2H2_2"/>
    <property type="match status" value="1"/>
</dbReference>
<keyword evidence="5" id="KW-1185">Reference proteome</keyword>
<evidence type="ECO:0000313" key="4">
    <source>
        <dbReference type="EMBL" id="KYM90893.1"/>
    </source>
</evidence>